<dbReference type="Proteomes" id="UP000070700">
    <property type="component" value="Unassembled WGS sequence"/>
</dbReference>
<keyword evidence="2" id="KW-1185">Reference proteome</keyword>
<dbReference type="EMBL" id="KQ947434">
    <property type="protein sequence ID" value="KUJ08835.1"/>
    <property type="molecule type" value="Genomic_DNA"/>
</dbReference>
<proteinExistence type="predicted"/>
<evidence type="ECO:0000313" key="1">
    <source>
        <dbReference type="EMBL" id="KUJ08835.1"/>
    </source>
</evidence>
<dbReference type="AlphaFoldDB" id="A0A132B8V5"/>
<organism evidence="1 2">
    <name type="scientific">Mollisia scopiformis</name>
    <name type="common">Conifer needle endophyte fungus</name>
    <name type="synonym">Phialocephala scopiformis</name>
    <dbReference type="NCBI Taxonomy" id="149040"/>
    <lineage>
        <taxon>Eukaryota</taxon>
        <taxon>Fungi</taxon>
        <taxon>Dikarya</taxon>
        <taxon>Ascomycota</taxon>
        <taxon>Pezizomycotina</taxon>
        <taxon>Leotiomycetes</taxon>
        <taxon>Helotiales</taxon>
        <taxon>Mollisiaceae</taxon>
        <taxon>Mollisia</taxon>
    </lineage>
</organism>
<dbReference type="InParanoid" id="A0A132B8V5"/>
<dbReference type="RefSeq" id="XP_018063190.1">
    <property type="nucleotide sequence ID" value="XM_018216175.1"/>
</dbReference>
<gene>
    <name evidence="1" type="ORF">LY89DRAFT_690816</name>
</gene>
<dbReference type="GeneID" id="28825901"/>
<accession>A0A132B8V5</accession>
<sequence length="179" mass="19391">MFQLAVITRFGIGYEPFLPSFNIAGAPPKGVSYGLNLEPFPYSESLKGLIFSCLYEDPRFRPSPLELRTEVARGLKVAIANGGTVDPWDYFHPPVVAPAPPAEPPVVPPPAVPPPAVAPEPPPPIVTPAPMPLIPSTCQHIFKQGDNSGKKCGASCMTFRDVINAGNQRCQRHPRDRFP</sequence>
<reference evidence="1 2" key="1">
    <citation type="submission" date="2015-10" db="EMBL/GenBank/DDBJ databases">
        <title>Full genome of DAOMC 229536 Phialocephala scopiformis, a fungal endophyte of spruce producing the potent anti-insectan compound rugulosin.</title>
        <authorList>
            <consortium name="DOE Joint Genome Institute"/>
            <person name="Walker A.K."/>
            <person name="Frasz S.L."/>
            <person name="Seifert K.A."/>
            <person name="Miller J.D."/>
            <person name="Mondo S.J."/>
            <person name="Labutti K."/>
            <person name="Lipzen A."/>
            <person name="Dockter R."/>
            <person name="Kennedy M."/>
            <person name="Grigoriev I.V."/>
            <person name="Spatafora J.W."/>
        </authorList>
    </citation>
    <scope>NUCLEOTIDE SEQUENCE [LARGE SCALE GENOMIC DNA]</scope>
    <source>
        <strain evidence="1 2">CBS 120377</strain>
    </source>
</reference>
<protein>
    <submittedName>
        <fullName evidence="1">Uncharacterized protein</fullName>
    </submittedName>
</protein>
<name>A0A132B8V5_MOLSC</name>
<dbReference type="KEGG" id="psco:LY89DRAFT_690816"/>
<evidence type="ECO:0000313" key="2">
    <source>
        <dbReference type="Proteomes" id="UP000070700"/>
    </source>
</evidence>